<keyword evidence="8" id="KW-0131">Cell cycle</keyword>
<proteinExistence type="predicted"/>
<evidence type="ECO:0000313" key="11">
    <source>
        <dbReference type="EMBL" id="GJN93093.1"/>
    </source>
</evidence>
<dbReference type="EMBL" id="BQKY01000013">
    <property type="protein sequence ID" value="GJN93093.1"/>
    <property type="molecule type" value="Genomic_DNA"/>
</dbReference>
<evidence type="ECO:0000256" key="6">
    <source>
        <dbReference type="ARBA" id="ARBA00022838"/>
    </source>
</evidence>
<keyword evidence="7" id="KW-0539">Nucleus</keyword>
<dbReference type="GO" id="GO:0000444">
    <property type="term" value="C:MIS12/MIND type complex"/>
    <property type="evidence" value="ECO:0007669"/>
    <property type="project" value="InterPro"/>
</dbReference>
<dbReference type="GO" id="GO:0051301">
    <property type="term" value="P:cell division"/>
    <property type="evidence" value="ECO:0007669"/>
    <property type="project" value="UniProtKB-KW"/>
</dbReference>
<protein>
    <recommendedName>
        <fullName evidence="13">Mind kinetochore complex component Nnf1</fullName>
    </recommendedName>
</protein>
<evidence type="ECO:0000256" key="4">
    <source>
        <dbReference type="ARBA" id="ARBA00022618"/>
    </source>
</evidence>
<name>A0AAV5GS86_9BASI</name>
<keyword evidence="4" id="KW-0132">Cell division</keyword>
<reference evidence="11 12" key="1">
    <citation type="submission" date="2021-12" db="EMBL/GenBank/DDBJ databases">
        <title>High titer production of polyol ester of fatty acids by Rhodotorula paludigena BS15 towards product separation-free biomass refinery.</title>
        <authorList>
            <person name="Mano J."/>
            <person name="Ono H."/>
            <person name="Tanaka T."/>
            <person name="Naito K."/>
            <person name="Sushida H."/>
            <person name="Ike M."/>
            <person name="Tokuyasu K."/>
            <person name="Kitaoka M."/>
        </authorList>
    </citation>
    <scope>NUCLEOTIDE SEQUENCE [LARGE SCALE GENOMIC DNA]</scope>
    <source>
        <strain evidence="11 12">BS15</strain>
    </source>
</reference>
<keyword evidence="3" id="KW-0158">Chromosome</keyword>
<keyword evidence="5" id="KW-0498">Mitosis</keyword>
<evidence type="ECO:0000256" key="7">
    <source>
        <dbReference type="ARBA" id="ARBA00023242"/>
    </source>
</evidence>
<dbReference type="Proteomes" id="UP001342314">
    <property type="component" value="Unassembled WGS sequence"/>
</dbReference>
<evidence type="ECO:0000256" key="8">
    <source>
        <dbReference type="ARBA" id="ARBA00023306"/>
    </source>
</evidence>
<sequence>MADTDMPAATAPAPDAPLPPQPALGRRAKVTQDALVAASNKVIGVLDDKAMRQCFPQRWADDYPDLIPGLRQMVVDTYNAGVPLAWDDLVRSHRFIEKANELDQLLEDAKGRKERGEPPKNLYQTGLDGTITIPSATVPVLRTAIDELREKREALAARNDATFERVASLSRSTNSLEAQNEAILTHFAASMQALKEIDEKAVLELQDELVRIVGTQL</sequence>
<feature type="compositionally biased region" description="Low complexity" evidence="10">
    <location>
        <begin position="1"/>
        <end position="13"/>
    </location>
</feature>
<dbReference type="GO" id="GO:0005634">
    <property type="term" value="C:nucleus"/>
    <property type="evidence" value="ECO:0007669"/>
    <property type="project" value="UniProtKB-SubCell"/>
</dbReference>
<dbReference type="InterPro" id="IPR007128">
    <property type="entry name" value="PMF1/Nnf1"/>
</dbReference>
<feature type="region of interest" description="Disordered" evidence="10">
    <location>
        <begin position="1"/>
        <end position="24"/>
    </location>
</feature>
<keyword evidence="12" id="KW-1185">Reference proteome</keyword>
<evidence type="ECO:0000313" key="12">
    <source>
        <dbReference type="Proteomes" id="UP001342314"/>
    </source>
</evidence>
<dbReference type="Pfam" id="PF03980">
    <property type="entry name" value="Nnf1"/>
    <property type="match status" value="1"/>
</dbReference>
<keyword evidence="6" id="KW-0995">Kinetochore</keyword>
<evidence type="ECO:0000256" key="9">
    <source>
        <dbReference type="ARBA" id="ARBA00023328"/>
    </source>
</evidence>
<dbReference type="AlphaFoldDB" id="A0AAV5GS86"/>
<accession>A0AAV5GS86</accession>
<evidence type="ECO:0000256" key="3">
    <source>
        <dbReference type="ARBA" id="ARBA00022454"/>
    </source>
</evidence>
<comment type="subcellular location">
    <subcellularLocation>
        <location evidence="2">Chromosome</location>
        <location evidence="2">Centromere</location>
        <location evidence="2">Kinetochore</location>
    </subcellularLocation>
    <subcellularLocation>
        <location evidence="1">Nucleus</location>
    </subcellularLocation>
</comment>
<evidence type="ECO:0000256" key="2">
    <source>
        <dbReference type="ARBA" id="ARBA00004629"/>
    </source>
</evidence>
<keyword evidence="9" id="KW-0137">Centromere</keyword>
<comment type="caution">
    <text evidence="11">The sequence shown here is derived from an EMBL/GenBank/DDBJ whole genome shotgun (WGS) entry which is preliminary data.</text>
</comment>
<evidence type="ECO:0008006" key="13">
    <source>
        <dbReference type="Google" id="ProtNLM"/>
    </source>
</evidence>
<evidence type="ECO:0000256" key="10">
    <source>
        <dbReference type="SAM" id="MobiDB-lite"/>
    </source>
</evidence>
<organism evidence="11 12">
    <name type="scientific">Rhodotorula paludigena</name>
    <dbReference type="NCBI Taxonomy" id="86838"/>
    <lineage>
        <taxon>Eukaryota</taxon>
        <taxon>Fungi</taxon>
        <taxon>Dikarya</taxon>
        <taxon>Basidiomycota</taxon>
        <taxon>Pucciniomycotina</taxon>
        <taxon>Microbotryomycetes</taxon>
        <taxon>Sporidiobolales</taxon>
        <taxon>Sporidiobolaceae</taxon>
        <taxon>Rhodotorula</taxon>
    </lineage>
</organism>
<evidence type="ECO:0000256" key="1">
    <source>
        <dbReference type="ARBA" id="ARBA00004123"/>
    </source>
</evidence>
<evidence type="ECO:0000256" key="5">
    <source>
        <dbReference type="ARBA" id="ARBA00022776"/>
    </source>
</evidence>
<gene>
    <name evidence="11" type="ORF">Rhopal_006138-T1</name>
</gene>